<dbReference type="EMBL" id="CP165735">
    <property type="protein sequence ID" value="XDV69797.1"/>
    <property type="molecule type" value="Genomic_DNA"/>
</dbReference>
<evidence type="ECO:0000313" key="1">
    <source>
        <dbReference type="EMBL" id="XDV69797.1"/>
    </source>
</evidence>
<organism evidence="1">
    <name type="scientific">Paenarthrobacter sp. AMU7</name>
    <dbReference type="NCBI Taxonomy" id="3162492"/>
    <lineage>
        <taxon>Bacteria</taxon>
        <taxon>Bacillati</taxon>
        <taxon>Actinomycetota</taxon>
        <taxon>Actinomycetes</taxon>
        <taxon>Micrococcales</taxon>
        <taxon>Micrococcaceae</taxon>
        <taxon>Paenarthrobacter</taxon>
    </lineage>
</organism>
<accession>A0AB39YIR6</accession>
<dbReference type="AlphaFoldDB" id="A0AB39YIR6"/>
<reference evidence="1" key="1">
    <citation type="submission" date="2024-07" db="EMBL/GenBank/DDBJ databases">
        <authorList>
            <person name="Li J."/>
            <person name="Wei H."/>
            <person name="Ma J."/>
        </authorList>
    </citation>
    <scope>NUCLEOTIDE SEQUENCE</scope>
    <source>
        <strain evidence="1">AMU7</strain>
    </source>
</reference>
<sequence length="87" mass="9982">MSREDEIVYLSLKIGPYTYQVVNQDLSLKEWMIRKVWDGGSDELGPLVKENGPDPSYFTNPLGRSVDGTIMWHTMEDAVRFAARGFR</sequence>
<name>A0AB39YIR6_9MICC</name>
<protein>
    <submittedName>
        <fullName evidence="1">Uncharacterized protein</fullName>
    </submittedName>
</protein>
<dbReference type="RefSeq" id="WP_369744557.1">
    <property type="nucleotide sequence ID" value="NZ_CP165735.1"/>
</dbReference>
<proteinExistence type="predicted"/>
<gene>
    <name evidence="1" type="ORF">ABQM86_12455</name>
</gene>